<evidence type="ECO:0000256" key="1">
    <source>
        <dbReference type="SAM" id="Phobius"/>
    </source>
</evidence>
<dbReference type="eggNOG" id="ENOG5030MBH">
    <property type="taxonomic scope" value="Bacteria"/>
</dbReference>
<sequence length="487" mass="53053">MATETSSDNLYSTSFARVPRQKALAFWSTHQVAIAFALIALFSLNLLAGRSPLSPFTLALCLVMAADLLVIRGLSIWQIIGTRLGFALLSATGRARSTVSPLTVGATVGLLDIPGNDGSVDLYRIVNTAYEGACYVWDAAKGEATACVRVRGLDAQLASFSRLSSLSAQFSAAVATLKDKGDVTRVVIQSRALHAPVRPSGDGPADSGSLADRDIRYVEESVLSMPFEHDHVVTITVDPSKAQGESAARSTPADVSRLLSARVEELMGSLSGTGVDEAAAWKWLNMQQLRGLMKTLIDPTATTLLDAKGRLPDDIPLALFWHAHATWMEVGPLFARTRWIDRWPDGKNPVFPSWLSNVTSATMTPMVLTQVFRARDEHTAKKQVTGQLHETETMSGINRRLGRSDDKRTVAEAARLDEHLADIANDGGDIEFQGFVTIFADSRERLDAACSRFDGRTSKWIHMDAMRDQQLARFNGVWPLGLEGRES</sequence>
<dbReference type="OrthoDB" id="3859571at2"/>
<keyword evidence="1" id="KW-0812">Transmembrane</keyword>
<dbReference type="EMBL" id="JGZR01000015">
    <property type="protein sequence ID" value="KFJ00001.1"/>
    <property type="molecule type" value="Genomic_DNA"/>
</dbReference>
<dbReference type="RefSeq" id="WP_024463944.1">
    <property type="nucleotide sequence ID" value="NZ_CP062939.1"/>
</dbReference>
<organism evidence="2 3">
    <name type="scientific">Bifidobacterium subtile</name>
    <dbReference type="NCBI Taxonomy" id="77635"/>
    <lineage>
        <taxon>Bacteria</taxon>
        <taxon>Bacillati</taxon>
        <taxon>Actinomycetota</taxon>
        <taxon>Actinomycetes</taxon>
        <taxon>Bifidobacteriales</taxon>
        <taxon>Bifidobacteriaceae</taxon>
        <taxon>Bifidobacterium</taxon>
    </lineage>
</organism>
<accession>A0A087DWV0</accession>
<feature type="transmembrane region" description="Helical" evidence="1">
    <location>
        <begin position="56"/>
        <end position="80"/>
    </location>
</feature>
<dbReference type="STRING" id="77635.BISU_2026"/>
<keyword evidence="1" id="KW-0472">Membrane</keyword>
<dbReference type="AlphaFoldDB" id="A0A087DWV0"/>
<protein>
    <submittedName>
        <fullName evidence="2">Uncharacterized protein</fullName>
    </submittedName>
</protein>
<reference evidence="2 3" key="1">
    <citation type="submission" date="2014-03" db="EMBL/GenBank/DDBJ databases">
        <title>Genomics of Bifidobacteria.</title>
        <authorList>
            <person name="Ventura M."/>
            <person name="Milani C."/>
            <person name="Lugli G.A."/>
        </authorList>
    </citation>
    <scope>NUCLEOTIDE SEQUENCE [LARGE SCALE GENOMIC DNA]</scope>
    <source>
        <strain evidence="2 3">LMG 11597</strain>
    </source>
</reference>
<comment type="caution">
    <text evidence="2">The sequence shown here is derived from an EMBL/GenBank/DDBJ whole genome shotgun (WGS) entry which is preliminary data.</text>
</comment>
<dbReference type="InterPro" id="IPR049978">
    <property type="entry name" value="SCO6880-like"/>
</dbReference>
<feature type="transmembrane region" description="Helical" evidence="1">
    <location>
        <begin position="24"/>
        <end position="44"/>
    </location>
</feature>
<evidence type="ECO:0000313" key="3">
    <source>
        <dbReference type="Proteomes" id="UP000029055"/>
    </source>
</evidence>
<keyword evidence="1" id="KW-1133">Transmembrane helix</keyword>
<proteinExistence type="predicted"/>
<name>A0A087DWV0_9BIFI</name>
<dbReference type="Proteomes" id="UP000029055">
    <property type="component" value="Unassembled WGS sequence"/>
</dbReference>
<gene>
    <name evidence="2" type="ORF">BISU_2026</name>
</gene>
<keyword evidence="3" id="KW-1185">Reference proteome</keyword>
<dbReference type="NCBIfam" id="NF042935">
    <property type="entry name" value="SCO6880_fam"/>
    <property type="match status" value="1"/>
</dbReference>
<evidence type="ECO:0000313" key="2">
    <source>
        <dbReference type="EMBL" id="KFJ00001.1"/>
    </source>
</evidence>